<evidence type="ECO:0000256" key="12">
    <source>
        <dbReference type="SAM" id="Phobius"/>
    </source>
</evidence>
<keyword evidence="7" id="KW-0969">Cilium</keyword>
<evidence type="ECO:0000256" key="6">
    <source>
        <dbReference type="ARBA" id="ARBA00022989"/>
    </source>
</evidence>
<feature type="compositionally biased region" description="Basic and acidic residues" evidence="11">
    <location>
        <begin position="228"/>
        <end position="243"/>
    </location>
</feature>
<feature type="transmembrane region" description="Helical" evidence="12">
    <location>
        <begin position="458"/>
        <end position="475"/>
    </location>
</feature>
<comment type="caution">
    <text evidence="13">The sequence shown here is derived from an EMBL/GenBank/DDBJ whole genome shotgun (WGS) entry which is preliminary data.</text>
</comment>
<evidence type="ECO:0000256" key="11">
    <source>
        <dbReference type="SAM" id="MobiDB-lite"/>
    </source>
</evidence>
<evidence type="ECO:0000256" key="1">
    <source>
        <dbReference type="ARBA" id="ARBA00004138"/>
    </source>
</evidence>
<evidence type="ECO:0000256" key="5">
    <source>
        <dbReference type="ARBA" id="ARBA00022794"/>
    </source>
</evidence>
<sequence>MSTINAMSKRERRRRQNEKCESEDNEDVVGHKNIVHKGGSDGVKDSRTLVRNDTFTVPKPRTVFDHFVSDKGNITNGSNNGENGLGIDLPQSDSDESKNLTHTINVETWSSESKNPTYKVSGGDQSKHDTYNVQKVEGGGEMVRPVPAPRRRRTIPAKEPDKNSSDTDKDVMEIEADDSNRSNKTESLEEEAGTVKKISTLESDSSIEVPKPKPRNLYSMSVVQPPPRKTDSLSKSKSLEEVNVKASRPRSTKSNPETKTLDCGEVKEPKAEVAHHGKEKKGRFAALLRRRKQKKASKMFSSVMKLERARIPTISSILKDLKDDSSKAKLEEEEEDKFDLQIESPRLPQSAPNDKMYVQYKNGFYVKNRDDVFKKDEEELLEGGTGNKRMEDSISSTMLGTAMLFQKYWSRAMMYFHGLVAGFGFAHAFAITTVLLYLNHDFRGFVDIYACLALKIHFMFYMLIALCIISCLDRLDVCDFSKKHWRSLCGTCVGPWIVLIIYVLSFVLTFLTHVTETRFDSHQFMNITGENSWNSEGYSAETFTCWYRIVWARDILVLAAWLLISITEFSDNLYGYLKSLATKVESLSNGEARISAVI</sequence>
<evidence type="ECO:0000256" key="9">
    <source>
        <dbReference type="ARBA" id="ARBA00023273"/>
    </source>
</evidence>
<keyword evidence="8 12" id="KW-0472">Membrane</keyword>
<gene>
    <name evidence="13" type="ORF">PYX00_010668</name>
</gene>
<evidence type="ECO:0000256" key="8">
    <source>
        <dbReference type="ARBA" id="ARBA00023136"/>
    </source>
</evidence>
<name>A0AAW2HG62_9NEOP</name>
<evidence type="ECO:0000256" key="2">
    <source>
        <dbReference type="ARBA" id="ARBA00004141"/>
    </source>
</evidence>
<dbReference type="GO" id="GO:0060271">
    <property type="term" value="P:cilium assembly"/>
    <property type="evidence" value="ECO:0007669"/>
    <property type="project" value="TreeGrafter"/>
</dbReference>
<comment type="similarity">
    <text evidence="3">Belongs to the TMEM237 family.</text>
</comment>
<evidence type="ECO:0000256" key="3">
    <source>
        <dbReference type="ARBA" id="ARBA00008783"/>
    </source>
</evidence>
<feature type="compositionally biased region" description="Polar residues" evidence="11">
    <location>
        <begin position="72"/>
        <end position="82"/>
    </location>
</feature>
<comment type="subcellular location">
    <subcellularLocation>
        <location evidence="1">Cell projection</location>
        <location evidence="1">Cilium</location>
    </subcellularLocation>
    <subcellularLocation>
        <location evidence="2">Membrane</location>
        <topology evidence="2">Multi-pass membrane protein</topology>
    </subcellularLocation>
</comment>
<organism evidence="13">
    <name type="scientific">Menopon gallinae</name>
    <name type="common">poultry shaft louse</name>
    <dbReference type="NCBI Taxonomy" id="328185"/>
    <lineage>
        <taxon>Eukaryota</taxon>
        <taxon>Metazoa</taxon>
        <taxon>Ecdysozoa</taxon>
        <taxon>Arthropoda</taxon>
        <taxon>Hexapoda</taxon>
        <taxon>Insecta</taxon>
        <taxon>Pterygota</taxon>
        <taxon>Neoptera</taxon>
        <taxon>Paraneoptera</taxon>
        <taxon>Psocodea</taxon>
        <taxon>Troctomorpha</taxon>
        <taxon>Phthiraptera</taxon>
        <taxon>Amblycera</taxon>
        <taxon>Menoponidae</taxon>
        <taxon>Menopon</taxon>
    </lineage>
</organism>
<keyword evidence="9" id="KW-0966">Cell projection</keyword>
<dbReference type="GO" id="GO:0035869">
    <property type="term" value="C:ciliary transition zone"/>
    <property type="evidence" value="ECO:0007669"/>
    <property type="project" value="TreeGrafter"/>
</dbReference>
<dbReference type="AlphaFoldDB" id="A0AAW2HG62"/>
<evidence type="ECO:0000256" key="7">
    <source>
        <dbReference type="ARBA" id="ARBA00023069"/>
    </source>
</evidence>
<dbReference type="Pfam" id="PF15383">
    <property type="entry name" value="TMEM237"/>
    <property type="match status" value="1"/>
</dbReference>
<feature type="transmembrane region" description="Helical" evidence="12">
    <location>
        <begin position="487"/>
        <end position="511"/>
    </location>
</feature>
<feature type="region of interest" description="Disordered" evidence="11">
    <location>
        <begin position="1"/>
        <end position="46"/>
    </location>
</feature>
<dbReference type="EMBL" id="JARGDH010000005">
    <property type="protein sequence ID" value="KAL0268867.1"/>
    <property type="molecule type" value="Genomic_DNA"/>
</dbReference>
<dbReference type="PANTHER" id="PTHR28388">
    <property type="entry name" value="TRANSMEMBRANE PROTEIN 237"/>
    <property type="match status" value="1"/>
</dbReference>
<reference evidence="13" key="1">
    <citation type="journal article" date="2024" name="Gigascience">
        <title>Chromosome-level genome of the poultry shaft louse Menopon gallinae provides insight into the host-switching and adaptive evolution of parasitic lice.</title>
        <authorList>
            <person name="Xu Y."/>
            <person name="Ma L."/>
            <person name="Liu S."/>
            <person name="Liang Y."/>
            <person name="Liu Q."/>
            <person name="He Z."/>
            <person name="Tian L."/>
            <person name="Duan Y."/>
            <person name="Cai W."/>
            <person name="Li H."/>
            <person name="Song F."/>
        </authorList>
    </citation>
    <scope>NUCLEOTIDE SEQUENCE</scope>
    <source>
        <strain evidence="13">Cailab_2023a</strain>
    </source>
</reference>
<proteinExistence type="inferred from homology"/>
<accession>A0AAW2HG62</accession>
<feature type="compositionally biased region" description="Polar residues" evidence="11">
    <location>
        <begin position="100"/>
        <end position="118"/>
    </location>
</feature>
<feature type="compositionally biased region" description="Basic and acidic residues" evidence="11">
    <location>
        <begin position="156"/>
        <end position="187"/>
    </location>
</feature>
<dbReference type="PANTHER" id="PTHR28388:SF1">
    <property type="entry name" value="TRANSMEMBRANE PROTEIN 237"/>
    <property type="match status" value="1"/>
</dbReference>
<keyword evidence="4 12" id="KW-0812">Transmembrane</keyword>
<dbReference type="GO" id="GO:0016020">
    <property type="term" value="C:membrane"/>
    <property type="evidence" value="ECO:0007669"/>
    <property type="project" value="UniProtKB-SubCell"/>
</dbReference>
<keyword evidence="5" id="KW-0970">Cilium biogenesis/degradation</keyword>
<evidence type="ECO:0000256" key="4">
    <source>
        <dbReference type="ARBA" id="ARBA00022692"/>
    </source>
</evidence>
<evidence type="ECO:0000313" key="13">
    <source>
        <dbReference type="EMBL" id="KAL0268868.1"/>
    </source>
</evidence>
<feature type="transmembrane region" description="Helical" evidence="12">
    <location>
        <begin position="414"/>
        <end position="438"/>
    </location>
</feature>
<comment type="function">
    <text evidence="10">Component of the transition zone in primary cilia. Required for ciliogenesis.</text>
</comment>
<evidence type="ECO:0000256" key="10">
    <source>
        <dbReference type="ARBA" id="ARBA00025631"/>
    </source>
</evidence>
<dbReference type="InterPro" id="IPR029409">
    <property type="entry name" value="TMEM237"/>
</dbReference>
<keyword evidence="6 12" id="KW-1133">Transmembrane helix</keyword>
<dbReference type="EMBL" id="JARGDH010000005">
    <property type="protein sequence ID" value="KAL0268868.1"/>
    <property type="molecule type" value="Genomic_DNA"/>
</dbReference>
<feature type="region of interest" description="Disordered" evidence="11">
    <location>
        <begin position="68"/>
        <end position="261"/>
    </location>
</feature>
<protein>
    <submittedName>
        <fullName evidence="13">Uncharacterized protein</fullName>
    </submittedName>
</protein>